<keyword evidence="3" id="KW-1185">Reference proteome</keyword>
<comment type="caution">
    <text evidence="2">The sequence shown here is derived from an EMBL/GenBank/DDBJ whole genome shotgun (WGS) entry which is preliminary data.</text>
</comment>
<evidence type="ECO:0000256" key="1">
    <source>
        <dbReference type="SAM" id="Phobius"/>
    </source>
</evidence>
<dbReference type="GO" id="GO:0036503">
    <property type="term" value="P:ERAD pathway"/>
    <property type="evidence" value="ECO:0007669"/>
    <property type="project" value="TreeGrafter"/>
</dbReference>
<accession>A0A834XS51</accession>
<dbReference type="Pfam" id="PF05571">
    <property type="entry name" value="JAMP"/>
    <property type="match status" value="1"/>
</dbReference>
<dbReference type="OrthoDB" id="5920264at2759"/>
<feature type="transmembrane region" description="Helical" evidence="1">
    <location>
        <begin position="182"/>
        <end position="200"/>
    </location>
</feature>
<organism evidence="2 3">
    <name type="scientific">Aphidius gifuensis</name>
    <name type="common">Parasitoid wasp</name>
    <dbReference type="NCBI Taxonomy" id="684658"/>
    <lineage>
        <taxon>Eukaryota</taxon>
        <taxon>Metazoa</taxon>
        <taxon>Ecdysozoa</taxon>
        <taxon>Arthropoda</taxon>
        <taxon>Hexapoda</taxon>
        <taxon>Insecta</taxon>
        <taxon>Pterygota</taxon>
        <taxon>Neoptera</taxon>
        <taxon>Endopterygota</taxon>
        <taxon>Hymenoptera</taxon>
        <taxon>Apocrita</taxon>
        <taxon>Ichneumonoidea</taxon>
        <taxon>Braconidae</taxon>
        <taxon>Aphidiinae</taxon>
        <taxon>Aphidius</taxon>
    </lineage>
</organism>
<feature type="transmembrane region" description="Helical" evidence="1">
    <location>
        <begin position="84"/>
        <end position="104"/>
    </location>
</feature>
<evidence type="ECO:0000313" key="3">
    <source>
        <dbReference type="Proteomes" id="UP000639338"/>
    </source>
</evidence>
<proteinExistence type="predicted"/>
<feature type="transmembrane region" description="Helical" evidence="1">
    <location>
        <begin position="147"/>
        <end position="170"/>
    </location>
</feature>
<dbReference type="GO" id="GO:0016020">
    <property type="term" value="C:membrane"/>
    <property type="evidence" value="ECO:0007669"/>
    <property type="project" value="InterPro"/>
</dbReference>
<dbReference type="PANTHER" id="PTHR12740">
    <property type="entry name" value="JNK1/MAPK8-ASSOCIATED MEMBRANE PROTEIN"/>
    <property type="match status" value="1"/>
</dbReference>
<feature type="transmembrane region" description="Helical" evidence="1">
    <location>
        <begin position="206"/>
        <end position="227"/>
    </location>
</feature>
<dbReference type="AlphaFoldDB" id="A0A834XS51"/>
<evidence type="ECO:0008006" key="4">
    <source>
        <dbReference type="Google" id="ProtNLM"/>
    </source>
</evidence>
<dbReference type="EMBL" id="JACMRX010000004">
    <property type="protein sequence ID" value="KAF7990820.1"/>
    <property type="molecule type" value="Genomic_DNA"/>
</dbReference>
<dbReference type="PANTHER" id="PTHR12740:SF4">
    <property type="entry name" value="JNK1_MAPK8-ASSOCIATED MEMBRANE PROTEIN"/>
    <property type="match status" value="1"/>
</dbReference>
<keyword evidence="1" id="KW-0812">Transmembrane</keyword>
<keyword evidence="1" id="KW-0472">Membrane</keyword>
<keyword evidence="1" id="KW-1133">Transmembrane helix</keyword>
<dbReference type="GO" id="GO:0006986">
    <property type="term" value="P:response to unfolded protein"/>
    <property type="evidence" value="ECO:0007669"/>
    <property type="project" value="InterPro"/>
</dbReference>
<sequence length="302" mass="34359">MNFLEGCPGLYCGRSLLTDGNWSDCGVCARGFKSNESSACVPCEDNLTLYDWFYLSFIAVFVLVLHWFFIDVVTKRRNIPQEVIIIHISALFETALASLITLHVTDPIGTYDVRSCKTKRLSDWYTLFYNPSPNYETLLYCTQEAVYPLYTMVFVFYSLGAIIMLLIRPLIVRKFLPKRGKLTVYAALYFYPILALSHAVGGGLIYYSFPYITIILTVLSSAAHFAFKLNQTMKSLLLSSVTDFKNIVVILGHWLLQAFGIMAVATLKDIDIHPAMFIFVPFPALFYILTARFTDPHKLHIE</sequence>
<dbReference type="InterPro" id="IPR008485">
    <property type="entry name" value="JAMP"/>
</dbReference>
<evidence type="ECO:0000313" key="2">
    <source>
        <dbReference type="EMBL" id="KAF7990820.1"/>
    </source>
</evidence>
<gene>
    <name evidence="2" type="ORF">HCN44_000625</name>
</gene>
<dbReference type="GO" id="GO:0031625">
    <property type="term" value="F:ubiquitin protein ligase binding"/>
    <property type="evidence" value="ECO:0007669"/>
    <property type="project" value="TreeGrafter"/>
</dbReference>
<protein>
    <recommendedName>
        <fullName evidence="4">JNK1/MAPK8-associated membrane protein</fullName>
    </recommendedName>
</protein>
<feature type="transmembrane region" description="Helical" evidence="1">
    <location>
        <begin position="272"/>
        <end position="290"/>
    </location>
</feature>
<dbReference type="Proteomes" id="UP000639338">
    <property type="component" value="Unassembled WGS sequence"/>
</dbReference>
<feature type="transmembrane region" description="Helical" evidence="1">
    <location>
        <begin position="52"/>
        <end position="72"/>
    </location>
</feature>
<feature type="transmembrane region" description="Helical" evidence="1">
    <location>
        <begin position="247"/>
        <end position="266"/>
    </location>
</feature>
<reference evidence="2 3" key="1">
    <citation type="submission" date="2020-08" db="EMBL/GenBank/DDBJ databases">
        <title>Aphidius gifuensis genome sequencing and assembly.</title>
        <authorList>
            <person name="Du Z."/>
        </authorList>
    </citation>
    <scope>NUCLEOTIDE SEQUENCE [LARGE SCALE GENOMIC DNA]</scope>
    <source>
        <strain evidence="2">YNYX2018</strain>
        <tissue evidence="2">Adults</tissue>
    </source>
</reference>
<name>A0A834XS51_APHGI</name>